<dbReference type="SUPFAM" id="SSF46785">
    <property type="entry name" value="Winged helix' DNA-binding domain"/>
    <property type="match status" value="1"/>
</dbReference>
<evidence type="ECO:0000259" key="4">
    <source>
        <dbReference type="PROSITE" id="PS50995"/>
    </source>
</evidence>
<evidence type="ECO:0000256" key="3">
    <source>
        <dbReference type="ARBA" id="ARBA00023163"/>
    </source>
</evidence>
<dbReference type="STRING" id="1203554.HMPREF1476_00635"/>
<evidence type="ECO:0000313" key="5">
    <source>
        <dbReference type="EMBL" id="EPD99831.1"/>
    </source>
</evidence>
<dbReference type="HOGENOM" id="CLU_083287_27_5_4"/>
<keyword evidence="1" id="KW-0805">Transcription regulation</keyword>
<dbReference type="PANTHER" id="PTHR42756:SF1">
    <property type="entry name" value="TRANSCRIPTIONAL REPRESSOR OF EMRAB OPERON"/>
    <property type="match status" value="1"/>
</dbReference>
<accession>S3BHD3</accession>
<feature type="domain" description="HTH marR-type" evidence="4">
    <location>
        <begin position="32"/>
        <end position="169"/>
    </location>
</feature>
<dbReference type="PROSITE" id="PS50995">
    <property type="entry name" value="HTH_MARR_2"/>
    <property type="match status" value="1"/>
</dbReference>
<dbReference type="InterPro" id="IPR000835">
    <property type="entry name" value="HTH_MarR-typ"/>
</dbReference>
<dbReference type="EMBL" id="ATCF01000012">
    <property type="protein sequence ID" value="EPD99831.1"/>
    <property type="molecule type" value="Genomic_DNA"/>
</dbReference>
<dbReference type="GeneID" id="64061536"/>
<dbReference type="Proteomes" id="UP000014400">
    <property type="component" value="Unassembled WGS sequence"/>
</dbReference>
<dbReference type="PATRIC" id="fig|1203554.3.peg.622"/>
<proteinExistence type="predicted"/>
<dbReference type="GO" id="GO:0003700">
    <property type="term" value="F:DNA-binding transcription factor activity"/>
    <property type="evidence" value="ECO:0007669"/>
    <property type="project" value="InterPro"/>
</dbReference>
<dbReference type="Gene3D" id="1.10.10.10">
    <property type="entry name" value="Winged helix-like DNA-binding domain superfamily/Winged helix DNA-binding domain"/>
    <property type="match status" value="1"/>
</dbReference>
<dbReference type="PANTHER" id="PTHR42756">
    <property type="entry name" value="TRANSCRIPTIONAL REGULATOR, MARR"/>
    <property type="match status" value="1"/>
</dbReference>
<organism evidence="5 6">
    <name type="scientific">Sutterella wadsworthensis HGA0223</name>
    <dbReference type="NCBI Taxonomy" id="1203554"/>
    <lineage>
        <taxon>Bacteria</taxon>
        <taxon>Pseudomonadati</taxon>
        <taxon>Pseudomonadota</taxon>
        <taxon>Betaproteobacteria</taxon>
        <taxon>Burkholderiales</taxon>
        <taxon>Sutterellaceae</taxon>
        <taxon>Sutterella</taxon>
    </lineage>
</organism>
<sequence length="181" mass="20380">MTDQNRTAETEQARDLVDTFQLEWDASYPGMHFKCVPSVTRLVRMGEYIARAVDETLAEFDLNRGEAEVLFALVRNPHIDITPKIIQTRILVSSGGLTRRLDRLEEKGLISRLPDPNDRRGTVLKPTKDGIVLALRAHKAHTEKEARLVATLSENEKKTLEKLLKKLILSQEDAISPGGLQ</sequence>
<keyword evidence="2" id="KW-0238">DNA-binding</keyword>
<dbReference type="InterPro" id="IPR036390">
    <property type="entry name" value="WH_DNA-bd_sf"/>
</dbReference>
<keyword evidence="3" id="KW-0804">Transcription</keyword>
<name>S3BHD3_9BURK</name>
<evidence type="ECO:0000256" key="1">
    <source>
        <dbReference type="ARBA" id="ARBA00023015"/>
    </source>
</evidence>
<comment type="caution">
    <text evidence="5">The sequence shown here is derived from an EMBL/GenBank/DDBJ whole genome shotgun (WGS) entry which is preliminary data.</text>
</comment>
<dbReference type="eggNOG" id="COG1846">
    <property type="taxonomic scope" value="Bacteria"/>
</dbReference>
<reference evidence="5 6" key="1">
    <citation type="submission" date="2013-04" db="EMBL/GenBank/DDBJ databases">
        <title>The Genome Sequence of Sutterella wadsworthensis HGA0223.</title>
        <authorList>
            <consortium name="The Broad Institute Genomics Platform"/>
            <person name="Earl A."/>
            <person name="Ward D."/>
            <person name="Feldgarden M."/>
            <person name="Gevers D."/>
            <person name="Schmidt T.M."/>
            <person name="Dover J."/>
            <person name="Dai D."/>
            <person name="Walker B."/>
            <person name="Young S."/>
            <person name="Zeng Q."/>
            <person name="Gargeya S."/>
            <person name="Fitzgerald M."/>
            <person name="Haas B."/>
            <person name="Abouelleil A."/>
            <person name="Allen A.W."/>
            <person name="Alvarado L."/>
            <person name="Arachchi H.M."/>
            <person name="Berlin A.M."/>
            <person name="Chapman S.B."/>
            <person name="Gainer-Dewar J."/>
            <person name="Goldberg J."/>
            <person name="Griggs A."/>
            <person name="Gujja S."/>
            <person name="Hansen M."/>
            <person name="Howarth C."/>
            <person name="Imamovic A."/>
            <person name="Ireland A."/>
            <person name="Larimer J."/>
            <person name="McCowan C."/>
            <person name="Murphy C."/>
            <person name="Pearson M."/>
            <person name="Poon T.W."/>
            <person name="Priest M."/>
            <person name="Roberts A."/>
            <person name="Saif S."/>
            <person name="Shea T."/>
            <person name="Sisk P."/>
            <person name="Sykes S."/>
            <person name="Wortman J."/>
            <person name="Nusbaum C."/>
            <person name="Birren B."/>
        </authorList>
    </citation>
    <scope>NUCLEOTIDE SEQUENCE [LARGE SCALE GENOMIC DNA]</scope>
    <source>
        <strain evidence="5 6">HGA0223</strain>
    </source>
</reference>
<dbReference type="AlphaFoldDB" id="S3BHD3"/>
<dbReference type="InterPro" id="IPR036388">
    <property type="entry name" value="WH-like_DNA-bd_sf"/>
</dbReference>
<evidence type="ECO:0000256" key="2">
    <source>
        <dbReference type="ARBA" id="ARBA00023125"/>
    </source>
</evidence>
<dbReference type="SMART" id="SM00347">
    <property type="entry name" value="HTH_MARR"/>
    <property type="match status" value="1"/>
</dbReference>
<keyword evidence="6" id="KW-1185">Reference proteome</keyword>
<protein>
    <recommendedName>
        <fullName evidence="4">HTH marR-type domain-containing protein</fullName>
    </recommendedName>
</protein>
<gene>
    <name evidence="5" type="ORF">HMPREF1476_00635</name>
</gene>
<dbReference type="RefSeq" id="WP_016473993.1">
    <property type="nucleotide sequence ID" value="NZ_KE150480.1"/>
</dbReference>
<evidence type="ECO:0000313" key="6">
    <source>
        <dbReference type="Proteomes" id="UP000014400"/>
    </source>
</evidence>
<dbReference type="GO" id="GO:0003677">
    <property type="term" value="F:DNA binding"/>
    <property type="evidence" value="ECO:0007669"/>
    <property type="project" value="UniProtKB-KW"/>
</dbReference>
<dbReference type="PRINTS" id="PR00598">
    <property type="entry name" value="HTHMARR"/>
</dbReference>
<dbReference type="Pfam" id="PF12802">
    <property type="entry name" value="MarR_2"/>
    <property type="match status" value="1"/>
</dbReference>